<protein>
    <submittedName>
        <fullName evidence="1">Uncharacterized protein</fullName>
    </submittedName>
</protein>
<evidence type="ECO:0000313" key="2">
    <source>
        <dbReference type="Proteomes" id="UP000827092"/>
    </source>
</evidence>
<evidence type="ECO:0000313" key="1">
    <source>
        <dbReference type="EMBL" id="KAG8197288.1"/>
    </source>
</evidence>
<dbReference type="EMBL" id="JAFNEN010000057">
    <property type="protein sequence ID" value="KAG8197288.1"/>
    <property type="molecule type" value="Genomic_DNA"/>
</dbReference>
<name>A0AAV6VMK7_9ARAC</name>
<comment type="caution">
    <text evidence="1">The sequence shown here is derived from an EMBL/GenBank/DDBJ whole genome shotgun (WGS) entry which is preliminary data.</text>
</comment>
<dbReference type="AlphaFoldDB" id="A0AAV6VMK7"/>
<organism evidence="1 2">
    <name type="scientific">Oedothorax gibbosus</name>
    <dbReference type="NCBI Taxonomy" id="931172"/>
    <lineage>
        <taxon>Eukaryota</taxon>
        <taxon>Metazoa</taxon>
        <taxon>Ecdysozoa</taxon>
        <taxon>Arthropoda</taxon>
        <taxon>Chelicerata</taxon>
        <taxon>Arachnida</taxon>
        <taxon>Araneae</taxon>
        <taxon>Araneomorphae</taxon>
        <taxon>Entelegynae</taxon>
        <taxon>Araneoidea</taxon>
        <taxon>Linyphiidae</taxon>
        <taxon>Erigoninae</taxon>
        <taxon>Oedothorax</taxon>
    </lineage>
</organism>
<accession>A0AAV6VMK7</accession>
<reference evidence="1 2" key="1">
    <citation type="journal article" date="2022" name="Nat. Ecol. Evol.">
        <title>A masculinizing supergene underlies an exaggerated male reproductive morph in a spider.</title>
        <authorList>
            <person name="Hendrickx F."/>
            <person name="De Corte Z."/>
            <person name="Sonet G."/>
            <person name="Van Belleghem S.M."/>
            <person name="Kostlbacher S."/>
            <person name="Vangestel C."/>
        </authorList>
    </citation>
    <scope>NUCLEOTIDE SEQUENCE [LARGE SCALE GENOMIC DNA]</scope>
    <source>
        <strain evidence="1">W744_W776</strain>
    </source>
</reference>
<sequence>MDLDEILHDVGEFGKYQKLMLWFVLLPSHLPYGTHYYSQIFMSLTPHHWCQGTSPNTSVNVTYRPLTMWSRNEDKVKNPTISECYVGNWTKLQPDNLTGGVACKNGYEYDRTELYEDESIVTTVEFENDVQLISIALEDASQRDE</sequence>
<dbReference type="Proteomes" id="UP000827092">
    <property type="component" value="Unassembled WGS sequence"/>
</dbReference>
<proteinExistence type="predicted"/>
<keyword evidence="2" id="KW-1185">Reference proteome</keyword>
<gene>
    <name evidence="1" type="ORF">JTE90_007534</name>
</gene>